<dbReference type="InterPro" id="IPR036388">
    <property type="entry name" value="WH-like_DNA-bd_sf"/>
</dbReference>
<dbReference type="InterPro" id="IPR005149">
    <property type="entry name" value="Tscrpt_reg_PadR_N"/>
</dbReference>
<dbReference type="SUPFAM" id="SSF46785">
    <property type="entry name" value="Winged helix' DNA-binding domain"/>
    <property type="match status" value="1"/>
</dbReference>
<comment type="caution">
    <text evidence="2">The sequence shown here is derived from an EMBL/GenBank/DDBJ whole genome shotgun (WGS) entry which is preliminary data.</text>
</comment>
<dbReference type="Proteomes" id="UP000219689">
    <property type="component" value="Unassembled WGS sequence"/>
</dbReference>
<dbReference type="OrthoDB" id="190025at2157"/>
<dbReference type="Gene3D" id="1.10.10.10">
    <property type="entry name" value="Winged helix-like DNA-binding domain superfamily/Winged helix DNA-binding domain"/>
    <property type="match status" value="1"/>
</dbReference>
<evidence type="ECO:0000259" key="1">
    <source>
        <dbReference type="Pfam" id="PF03551"/>
    </source>
</evidence>
<evidence type="ECO:0000313" key="3">
    <source>
        <dbReference type="Proteomes" id="UP000219689"/>
    </source>
</evidence>
<name>A0A2A5R0K7_9EURY</name>
<organism evidence="2 3">
    <name type="scientific">Natrinema ejinorense</name>
    <dbReference type="NCBI Taxonomy" id="373386"/>
    <lineage>
        <taxon>Archaea</taxon>
        <taxon>Methanobacteriati</taxon>
        <taxon>Methanobacteriota</taxon>
        <taxon>Stenosarchaea group</taxon>
        <taxon>Halobacteria</taxon>
        <taxon>Halobacteriales</taxon>
        <taxon>Natrialbaceae</taxon>
        <taxon>Natrinema</taxon>
    </lineage>
</organism>
<gene>
    <name evidence="2" type="ORF">CP557_02285</name>
</gene>
<evidence type="ECO:0000313" key="2">
    <source>
        <dbReference type="EMBL" id="PCR92574.1"/>
    </source>
</evidence>
<dbReference type="Pfam" id="PF03551">
    <property type="entry name" value="PadR"/>
    <property type="match status" value="1"/>
</dbReference>
<dbReference type="EMBL" id="NXNI01000001">
    <property type="protein sequence ID" value="PCR92574.1"/>
    <property type="molecule type" value="Genomic_DNA"/>
</dbReference>
<keyword evidence="3" id="KW-1185">Reference proteome</keyword>
<dbReference type="InterPro" id="IPR036390">
    <property type="entry name" value="WH_DNA-bd_sf"/>
</dbReference>
<proteinExistence type="predicted"/>
<accession>A0A2A5R0K7</accession>
<sequence>MCLTCERVWGHLKDDLHHALVDENAEIVTRKPQPDDDHEDVCCDGGIVWGDLSGFQRDCLEEIQRLDRDGETSYGLAIKHRLETQYDEVTHGRLYSNLDDLADRGLVEKSELDRRTNEYTLTDEGRALLIQRVERLADACEMAVATADGREVGRE</sequence>
<feature type="domain" description="Transcription regulator PadR N-terminal" evidence="1">
    <location>
        <begin position="71"/>
        <end position="129"/>
    </location>
</feature>
<reference evidence="2 3" key="1">
    <citation type="submission" date="2017-09" db="EMBL/GenBank/DDBJ databases">
        <title>Genome sequences of Natrinema ejinorence JCM 13890T.</title>
        <authorList>
            <person name="Roh S.W."/>
            <person name="Kim Y.B."/>
            <person name="Kim J.Y."/>
        </authorList>
    </citation>
    <scope>NUCLEOTIDE SEQUENCE [LARGE SCALE GENOMIC DNA]</scope>
    <source>
        <strain evidence="2 3">JCM 13890</strain>
    </source>
</reference>
<protein>
    <submittedName>
        <fullName evidence="2">PadR family transcriptional regulator</fullName>
    </submittedName>
</protein>
<dbReference type="AlphaFoldDB" id="A0A2A5R0K7"/>